<dbReference type="Proteomes" id="UP000264006">
    <property type="component" value="Plasmid pEDY32-46I"/>
</dbReference>
<reference evidence="1 2" key="1">
    <citation type="submission" date="2018-09" db="EMBL/GenBank/DDBJ databases">
        <title>Complete genome sequence of Euzebya sp. DY32-46 isolated from seawater of Pacific Ocean.</title>
        <authorList>
            <person name="Xu L."/>
            <person name="Wu Y.-H."/>
            <person name="Xu X.-W."/>
        </authorList>
    </citation>
    <scope>NUCLEOTIDE SEQUENCE [LARGE SCALE GENOMIC DNA]</scope>
    <source>
        <strain evidence="1 2">DY32-46</strain>
        <plasmid evidence="2">pedy32-46i</plasmid>
    </source>
</reference>
<dbReference type="AlphaFoldDB" id="A0A346Y5P5"/>
<dbReference type="RefSeq" id="WP_114594415.1">
    <property type="nucleotide sequence ID" value="NZ_CP031166.1"/>
</dbReference>
<sequence length="399" mass="44124">MHTTGRAVLIDVDRPGPPLRPVEPAWPPAGPLDIGLRHIAAAAAAAGIRVLGTSRHHDPRDVWAAAHDRAVHIDDVWDPSTINPATANHTADVALVATRPDGPLAARLPQGIRVLDPADVTAGDDADDPDGPLAWAVPRDGWQPIRHVHDPDVLHQLLTSGWVHPGSRPAAQDRLASHALPDTQRRWPSGRVLGMTGERCHLWPSRLMRIDEVLHRPWTAMRLATHRLPRLLDLDPQLVANRDKWDDRPHLIGPLRTLGPYTQTWQTTLWRLKNWWTADGWYRSGPHPLPHLLLLPAVCIAADITRQVIDPSVAVVSIAAHRWSADRPAQTSQRLGRLVGLLTGRTHQTRDGTHGMPDRFVLLDDQITRGDTIRNAAIASRGRCVGIWSITASPSRIHR</sequence>
<accession>A0A346Y5P5</accession>
<protein>
    <submittedName>
        <fullName evidence="1">Uncharacterized protein</fullName>
    </submittedName>
</protein>
<proteinExistence type="predicted"/>
<dbReference type="KEGG" id="euz:DVS28_b0022"/>
<gene>
    <name evidence="1" type="ORF">DVS28_b0022</name>
</gene>
<organism evidence="1 2">
    <name type="scientific">Euzebya pacifica</name>
    <dbReference type="NCBI Taxonomy" id="1608957"/>
    <lineage>
        <taxon>Bacteria</taxon>
        <taxon>Bacillati</taxon>
        <taxon>Actinomycetota</taxon>
        <taxon>Nitriliruptoria</taxon>
        <taxon>Euzebyales</taxon>
    </lineage>
</organism>
<keyword evidence="2" id="KW-1185">Reference proteome</keyword>
<evidence type="ECO:0000313" key="2">
    <source>
        <dbReference type="Proteomes" id="UP000264006"/>
    </source>
</evidence>
<keyword evidence="1" id="KW-0614">Plasmid</keyword>
<name>A0A346Y5P5_9ACTN</name>
<dbReference type="OrthoDB" id="5244859at2"/>
<dbReference type="EMBL" id="CP031166">
    <property type="protein sequence ID" value="AXV09792.1"/>
    <property type="molecule type" value="Genomic_DNA"/>
</dbReference>
<geneLocation type="plasmid" evidence="2">
    <name>pedy32-46i</name>
</geneLocation>
<evidence type="ECO:0000313" key="1">
    <source>
        <dbReference type="EMBL" id="AXV09792.1"/>
    </source>
</evidence>